<evidence type="ECO:0000256" key="3">
    <source>
        <dbReference type="ARBA" id="ARBA00023163"/>
    </source>
</evidence>
<dbReference type="PANTHER" id="PTHR30136:SF35">
    <property type="entry name" value="HTH-TYPE TRANSCRIPTIONAL REGULATOR RV1719"/>
    <property type="match status" value="1"/>
</dbReference>
<keyword evidence="1" id="KW-0805">Transcription regulation</keyword>
<evidence type="ECO:0000256" key="1">
    <source>
        <dbReference type="ARBA" id="ARBA00023015"/>
    </source>
</evidence>
<dbReference type="RefSeq" id="WP_186964164.1">
    <property type="nucleotide sequence ID" value="NZ_JACOPR010000009.1"/>
</dbReference>
<dbReference type="InterPro" id="IPR014757">
    <property type="entry name" value="Tscrpt_reg_IclR_C"/>
</dbReference>
<dbReference type="Gene3D" id="3.30.450.40">
    <property type="match status" value="1"/>
</dbReference>
<dbReference type="Pfam" id="PF01614">
    <property type="entry name" value="IclR_C"/>
    <property type="match status" value="1"/>
</dbReference>
<keyword evidence="2" id="KW-0238">DNA-binding</keyword>
<keyword evidence="7" id="KW-1185">Reference proteome</keyword>
<dbReference type="PROSITE" id="PS51077">
    <property type="entry name" value="HTH_ICLR"/>
    <property type="match status" value="1"/>
</dbReference>
<dbReference type="InterPro" id="IPR050707">
    <property type="entry name" value="HTH_MetabolicPath_Reg"/>
</dbReference>
<dbReference type="Proteomes" id="UP000660021">
    <property type="component" value="Unassembled WGS sequence"/>
</dbReference>
<feature type="domain" description="HTH iclR-type" evidence="4">
    <location>
        <begin position="6"/>
        <end position="68"/>
    </location>
</feature>
<evidence type="ECO:0000256" key="2">
    <source>
        <dbReference type="ARBA" id="ARBA00023125"/>
    </source>
</evidence>
<dbReference type="InterPro" id="IPR029016">
    <property type="entry name" value="GAF-like_dom_sf"/>
</dbReference>
<evidence type="ECO:0000259" key="5">
    <source>
        <dbReference type="PROSITE" id="PS51078"/>
    </source>
</evidence>
<evidence type="ECO:0000259" key="4">
    <source>
        <dbReference type="PROSITE" id="PS51077"/>
    </source>
</evidence>
<name>A0ABR7HVX1_9FIRM</name>
<dbReference type="InterPro" id="IPR036388">
    <property type="entry name" value="WH-like_DNA-bd_sf"/>
</dbReference>
<reference evidence="6 7" key="1">
    <citation type="submission" date="2020-08" db="EMBL/GenBank/DDBJ databases">
        <title>Genome public.</title>
        <authorList>
            <person name="Liu C."/>
            <person name="Sun Q."/>
        </authorList>
    </citation>
    <scope>NUCLEOTIDE SEQUENCE [LARGE SCALE GENOMIC DNA]</scope>
    <source>
        <strain evidence="6 7">New-38</strain>
    </source>
</reference>
<dbReference type="PANTHER" id="PTHR30136">
    <property type="entry name" value="HELIX-TURN-HELIX TRANSCRIPTIONAL REGULATOR, ICLR FAMILY"/>
    <property type="match status" value="1"/>
</dbReference>
<feature type="domain" description="IclR-ED" evidence="5">
    <location>
        <begin position="69"/>
        <end position="252"/>
    </location>
</feature>
<comment type="caution">
    <text evidence="6">The sequence shown here is derived from an EMBL/GenBank/DDBJ whole genome shotgun (WGS) entry which is preliminary data.</text>
</comment>
<gene>
    <name evidence="6" type="ORF">H8S34_12640</name>
</gene>
<dbReference type="InterPro" id="IPR005471">
    <property type="entry name" value="Tscrpt_reg_IclR_N"/>
</dbReference>
<organism evidence="6 7">
    <name type="scientific">Pseudoflavonifractor hominis</name>
    <dbReference type="NCBI Taxonomy" id="2763059"/>
    <lineage>
        <taxon>Bacteria</taxon>
        <taxon>Bacillati</taxon>
        <taxon>Bacillota</taxon>
        <taxon>Clostridia</taxon>
        <taxon>Eubacteriales</taxon>
        <taxon>Oscillospiraceae</taxon>
        <taxon>Pseudoflavonifractor</taxon>
    </lineage>
</organism>
<proteinExistence type="predicted"/>
<sequence length="254" mass="28697">MAKEQVSSILRALQILECFMDGETEWTLKALVDHLGIPTTTVFRQVSTLVERQYLEQDPVRKSYRVGPRLILLSSVILGQSDLRRVARPELEQLSNAVKETINLSVLLDRDIFYLDKVETHRSIVCNTKIGSRVPAYATSAGKIILADQSETYIDDYCEWLKQCAPLTERTIIDPDRLREELARVRIEGYAMDNGEIESGLICIGAPIYDLSRRVIASVSVSGPDYRMSADQEEMIKEVKRTAANISRVLGYRG</sequence>
<evidence type="ECO:0000313" key="7">
    <source>
        <dbReference type="Proteomes" id="UP000660021"/>
    </source>
</evidence>
<dbReference type="SUPFAM" id="SSF46785">
    <property type="entry name" value="Winged helix' DNA-binding domain"/>
    <property type="match status" value="1"/>
</dbReference>
<dbReference type="InterPro" id="IPR036390">
    <property type="entry name" value="WH_DNA-bd_sf"/>
</dbReference>
<accession>A0ABR7HVX1</accession>
<dbReference type="Gene3D" id="1.10.10.10">
    <property type="entry name" value="Winged helix-like DNA-binding domain superfamily/Winged helix DNA-binding domain"/>
    <property type="match status" value="1"/>
</dbReference>
<protein>
    <submittedName>
        <fullName evidence="6">IclR family transcriptional regulator</fullName>
    </submittedName>
</protein>
<dbReference type="SMART" id="SM00346">
    <property type="entry name" value="HTH_ICLR"/>
    <property type="match status" value="1"/>
</dbReference>
<keyword evidence="3" id="KW-0804">Transcription</keyword>
<evidence type="ECO:0000313" key="6">
    <source>
        <dbReference type="EMBL" id="MBC5731668.1"/>
    </source>
</evidence>
<dbReference type="SUPFAM" id="SSF55781">
    <property type="entry name" value="GAF domain-like"/>
    <property type="match status" value="1"/>
</dbReference>
<dbReference type="PROSITE" id="PS51078">
    <property type="entry name" value="ICLR_ED"/>
    <property type="match status" value="1"/>
</dbReference>
<dbReference type="EMBL" id="JACOPR010000009">
    <property type="protein sequence ID" value="MBC5731668.1"/>
    <property type="molecule type" value="Genomic_DNA"/>
</dbReference>
<dbReference type="Pfam" id="PF09339">
    <property type="entry name" value="HTH_IclR"/>
    <property type="match status" value="1"/>
</dbReference>